<feature type="non-terminal residue" evidence="8">
    <location>
        <position position="245"/>
    </location>
</feature>
<keyword evidence="4" id="KW-0028">Amino-acid biosynthesis</keyword>
<comment type="similarity">
    <text evidence="2">Belongs to the diaminopimelate epimerase family.</text>
</comment>
<dbReference type="PROSITE" id="PS01326">
    <property type="entry name" value="DAP_EPIMERASE"/>
    <property type="match status" value="1"/>
</dbReference>
<dbReference type="UniPathway" id="UPA00034">
    <property type="reaction ID" value="UER00025"/>
</dbReference>
<dbReference type="PANTHER" id="PTHR31689">
    <property type="entry name" value="DIAMINOPIMELATE EPIMERASE, CHLOROPLASTIC"/>
    <property type="match status" value="1"/>
</dbReference>
<accession>A0A836FJK6</accession>
<evidence type="ECO:0000256" key="2">
    <source>
        <dbReference type="ARBA" id="ARBA00010219"/>
    </source>
</evidence>
<comment type="pathway">
    <text evidence="1">Amino-acid biosynthesis; L-lysine biosynthesis via DAP pathway; DL-2,6-diaminopimelate from LL-2,6-diaminopimelate: step 1/1.</text>
</comment>
<sequence>MHGTGNSFVIIDSRSANNLYWNYRQNADQGSCDQVIIITMSNAADCFIHIYNADGSRAEMCGNAARCIGYLIMSEKGTEYVFFVDNISEIPLQNLGPKLENHELFPQKTIVSIAQIEKSGEINLRVWERRTGITASLGSAACAVFVASVFRKCLSNKQASVNLPGGQILIEWSGNVLCVRTAATLESTPPLTAAITFFSPTKFLIFSFCFSINDFIVQSLSQFAIFKKLERSLLPFIVGLTSGWN</sequence>
<dbReference type="GO" id="GO:0009089">
    <property type="term" value="P:lysine biosynthetic process via diaminopimelate"/>
    <property type="evidence" value="ECO:0007669"/>
    <property type="project" value="UniProtKB-UniPathway"/>
</dbReference>
<evidence type="ECO:0000256" key="1">
    <source>
        <dbReference type="ARBA" id="ARBA00005196"/>
    </source>
</evidence>
<gene>
    <name evidence="8" type="primary">Dapf</name>
    <name evidence="8" type="ORF">G6Z78_0005042</name>
</gene>
<comment type="caution">
    <text evidence="8">The sequence shown here is derived from an EMBL/GenBank/DDBJ whole genome shotgun (WGS) entry which is preliminary data.</text>
</comment>
<feature type="non-terminal residue" evidence="8">
    <location>
        <position position="1"/>
    </location>
</feature>
<evidence type="ECO:0000256" key="5">
    <source>
        <dbReference type="ARBA" id="ARBA00023154"/>
    </source>
</evidence>
<name>A0A836FJK6_9HYME</name>
<dbReference type="Gene3D" id="3.10.310.10">
    <property type="entry name" value="Diaminopimelate Epimerase, Chain A, domain 1"/>
    <property type="match status" value="2"/>
</dbReference>
<comment type="catalytic activity">
    <reaction evidence="7">
        <text>(2S,6S)-2,6-diaminopimelate = meso-2,6-diaminopimelate</text>
        <dbReference type="Rhea" id="RHEA:15393"/>
        <dbReference type="ChEBI" id="CHEBI:57609"/>
        <dbReference type="ChEBI" id="CHEBI:57791"/>
        <dbReference type="EC" id="5.1.1.7"/>
    </reaction>
</comment>
<protein>
    <recommendedName>
        <fullName evidence="3">diaminopimelate epimerase</fullName>
        <ecNumber evidence="3">5.1.1.7</ecNumber>
    </recommendedName>
</protein>
<dbReference type="InterPro" id="IPR001653">
    <property type="entry name" value="DAP_epimerase_DapF"/>
</dbReference>
<dbReference type="EC" id="5.1.1.7" evidence="3"/>
<dbReference type="SUPFAM" id="SSF54506">
    <property type="entry name" value="Diaminopimelate epimerase-like"/>
    <property type="match status" value="2"/>
</dbReference>
<proteinExistence type="inferred from homology"/>
<dbReference type="PANTHER" id="PTHR31689:SF0">
    <property type="entry name" value="DIAMINOPIMELATE EPIMERASE"/>
    <property type="match status" value="1"/>
</dbReference>
<keyword evidence="6" id="KW-0413">Isomerase</keyword>
<organism evidence="8 9">
    <name type="scientific">Pseudoatta argentina</name>
    <dbReference type="NCBI Taxonomy" id="621737"/>
    <lineage>
        <taxon>Eukaryota</taxon>
        <taxon>Metazoa</taxon>
        <taxon>Ecdysozoa</taxon>
        <taxon>Arthropoda</taxon>
        <taxon>Hexapoda</taxon>
        <taxon>Insecta</taxon>
        <taxon>Pterygota</taxon>
        <taxon>Neoptera</taxon>
        <taxon>Endopterygota</taxon>
        <taxon>Hymenoptera</taxon>
        <taxon>Apocrita</taxon>
        <taxon>Aculeata</taxon>
        <taxon>Formicoidea</taxon>
        <taxon>Formicidae</taxon>
        <taxon>Myrmicinae</taxon>
        <taxon>Pseudoatta</taxon>
    </lineage>
</organism>
<dbReference type="GO" id="GO:0008837">
    <property type="term" value="F:diaminopimelate epimerase activity"/>
    <property type="evidence" value="ECO:0007669"/>
    <property type="project" value="UniProtKB-EC"/>
</dbReference>
<evidence type="ECO:0000256" key="6">
    <source>
        <dbReference type="ARBA" id="ARBA00023235"/>
    </source>
</evidence>
<evidence type="ECO:0000256" key="3">
    <source>
        <dbReference type="ARBA" id="ARBA00013080"/>
    </source>
</evidence>
<dbReference type="AlphaFoldDB" id="A0A836FJK6"/>
<evidence type="ECO:0000256" key="4">
    <source>
        <dbReference type="ARBA" id="ARBA00022605"/>
    </source>
</evidence>
<dbReference type="Proteomes" id="UP000668214">
    <property type="component" value="Unassembled WGS sequence"/>
</dbReference>
<keyword evidence="5" id="KW-0457">Lysine biosynthesis</keyword>
<dbReference type="EMBL" id="JAANIA010001464">
    <property type="protein sequence ID" value="KAG5320377.1"/>
    <property type="molecule type" value="Genomic_DNA"/>
</dbReference>
<evidence type="ECO:0000313" key="9">
    <source>
        <dbReference type="Proteomes" id="UP000668214"/>
    </source>
</evidence>
<dbReference type="GO" id="GO:0005829">
    <property type="term" value="C:cytosol"/>
    <property type="evidence" value="ECO:0007669"/>
    <property type="project" value="TreeGrafter"/>
</dbReference>
<dbReference type="InterPro" id="IPR018510">
    <property type="entry name" value="DAP_epimerase_AS"/>
</dbReference>
<keyword evidence="9" id="KW-1185">Reference proteome</keyword>
<dbReference type="Pfam" id="PF01678">
    <property type="entry name" value="DAP_epimerase"/>
    <property type="match status" value="2"/>
</dbReference>
<evidence type="ECO:0000313" key="8">
    <source>
        <dbReference type="EMBL" id="KAG5320377.1"/>
    </source>
</evidence>
<reference evidence="8" key="1">
    <citation type="submission" date="2020-02" db="EMBL/GenBank/DDBJ databases">
        <title>Relaxed selection underlies rapid genomic changes in the transitions from sociality to social parasitism in ants.</title>
        <authorList>
            <person name="Bi X."/>
        </authorList>
    </citation>
    <scope>NUCLEOTIDE SEQUENCE</scope>
    <source>
        <strain evidence="8">BGI-DK2014c</strain>
        <tissue evidence="8">Whole body</tissue>
    </source>
</reference>
<evidence type="ECO:0000256" key="7">
    <source>
        <dbReference type="ARBA" id="ARBA00051712"/>
    </source>
</evidence>